<organism evidence="10">
    <name type="scientific">Candidatus Actinomarina minuta</name>
    <dbReference type="NCBI Taxonomy" id="1389454"/>
    <lineage>
        <taxon>Bacteria</taxon>
        <taxon>Bacillati</taxon>
        <taxon>Actinomycetota</taxon>
        <taxon>Actinomycetes</taxon>
        <taxon>Candidatus Actinomarinidae</taxon>
        <taxon>Candidatus Actinomarinales</taxon>
        <taxon>Candidatus Actinomarineae</taxon>
        <taxon>Candidatus Actinomarinaceae</taxon>
        <taxon>Candidatus Actinomarina</taxon>
    </lineage>
</organism>
<dbReference type="AlphaFoldDB" id="S5DSS7"/>
<protein>
    <recommendedName>
        <fullName evidence="6">Large ribosomal subunit protein uL6</fullName>
    </recommendedName>
</protein>
<evidence type="ECO:0000256" key="8">
    <source>
        <dbReference type="RuleBase" id="RU003870"/>
    </source>
</evidence>
<evidence type="ECO:0000256" key="6">
    <source>
        <dbReference type="HAMAP-Rule" id="MF_01365"/>
    </source>
</evidence>
<evidence type="ECO:0000256" key="3">
    <source>
        <dbReference type="ARBA" id="ARBA00022884"/>
    </source>
</evidence>
<keyword evidence="3 6" id="KW-0694">RNA-binding</keyword>
<comment type="subunit">
    <text evidence="6">Part of the 50S ribosomal subunit.</text>
</comment>
<dbReference type="NCBIfam" id="TIGR03654">
    <property type="entry name" value="L6_bact"/>
    <property type="match status" value="1"/>
</dbReference>
<sequence>MSRIGNKPVLIPEKVELNISGNKISVKGPKGELFTEVVDDRIKFAIKENELIFSRSSEAPEVRSLHGLYRSLVSNDIQGVIEGYSKTLLLQGVGHRATLKGNDIEILCGFSHPVIFNKVEGISFEVPDQNTIIVSGIDKALVGQVAANIRAIKPPEPYKGKGIRYKDEYVRRKAGKAAVTAGA</sequence>
<evidence type="ECO:0000256" key="4">
    <source>
        <dbReference type="ARBA" id="ARBA00022980"/>
    </source>
</evidence>
<feature type="domain" description="Large ribosomal subunit protein uL6 alpha-beta" evidence="9">
    <location>
        <begin position="92"/>
        <end position="165"/>
    </location>
</feature>
<dbReference type="Pfam" id="PF00347">
    <property type="entry name" value="Ribosomal_L6"/>
    <property type="match status" value="2"/>
</dbReference>
<accession>S5DSS7</accession>
<proteinExistence type="inferred from homology"/>
<dbReference type="PANTHER" id="PTHR11655">
    <property type="entry name" value="60S/50S RIBOSOMAL PROTEIN L6/L9"/>
    <property type="match status" value="1"/>
</dbReference>
<dbReference type="GO" id="GO:0019843">
    <property type="term" value="F:rRNA binding"/>
    <property type="evidence" value="ECO:0007669"/>
    <property type="project" value="UniProtKB-UniRule"/>
</dbReference>
<dbReference type="PIRSF" id="PIRSF002162">
    <property type="entry name" value="Ribosomal_L6"/>
    <property type="match status" value="1"/>
</dbReference>
<keyword evidence="4 6" id="KW-0689">Ribosomal protein</keyword>
<comment type="function">
    <text evidence="6 8">This protein binds to the 23S rRNA, and is important in its secondary structure. It is located near the subunit interface in the base of the L7/L12 stalk, and near the tRNA binding site of the peptidyltransferase center.</text>
</comment>
<dbReference type="GO" id="GO:0022625">
    <property type="term" value="C:cytosolic large ribosomal subunit"/>
    <property type="evidence" value="ECO:0007669"/>
    <property type="project" value="UniProtKB-UniRule"/>
</dbReference>
<dbReference type="SUPFAM" id="SSF56053">
    <property type="entry name" value="Ribosomal protein L6"/>
    <property type="match status" value="2"/>
</dbReference>
<dbReference type="PROSITE" id="PS00525">
    <property type="entry name" value="RIBOSOMAL_L6_1"/>
    <property type="match status" value="1"/>
</dbReference>
<gene>
    <name evidence="6" type="primary">rplF</name>
</gene>
<evidence type="ECO:0000256" key="7">
    <source>
        <dbReference type="RuleBase" id="RU003869"/>
    </source>
</evidence>
<dbReference type="InterPro" id="IPR036789">
    <property type="entry name" value="Ribosomal_uL6-like_a/b-dom_sf"/>
</dbReference>
<reference evidence="10" key="1">
    <citation type="journal article" date="2013" name="Sci. Rep.">
        <title>Metagenomics uncovers a new group of low GC and ultra-small marine Actinobacteria.</title>
        <authorList>
            <person name="Ghai R."/>
            <person name="Mizuno C.M."/>
            <person name="Picazo A."/>
            <person name="Camacho A."/>
            <person name="Rodriguez-Valera F."/>
        </authorList>
    </citation>
    <scope>NUCLEOTIDE SEQUENCE</scope>
</reference>
<feature type="domain" description="Large ribosomal subunit protein uL6 alpha-beta" evidence="9">
    <location>
        <begin position="11"/>
        <end position="83"/>
    </location>
</feature>
<dbReference type="InterPro" id="IPR020040">
    <property type="entry name" value="Ribosomal_uL6_a/b-dom"/>
</dbReference>
<name>S5DSS7_9ACTN</name>
<dbReference type="GO" id="GO:0003735">
    <property type="term" value="F:structural constituent of ribosome"/>
    <property type="evidence" value="ECO:0007669"/>
    <property type="project" value="UniProtKB-UniRule"/>
</dbReference>
<dbReference type="InterPro" id="IPR000702">
    <property type="entry name" value="Ribosomal_uL6-like"/>
</dbReference>
<dbReference type="InterPro" id="IPR019906">
    <property type="entry name" value="Ribosomal_uL6_bac-type"/>
</dbReference>
<dbReference type="HAMAP" id="MF_01365_B">
    <property type="entry name" value="Ribosomal_uL6_B"/>
    <property type="match status" value="1"/>
</dbReference>
<dbReference type="GO" id="GO:0002181">
    <property type="term" value="P:cytoplasmic translation"/>
    <property type="evidence" value="ECO:0007669"/>
    <property type="project" value="TreeGrafter"/>
</dbReference>
<dbReference type="Gene3D" id="3.90.930.12">
    <property type="entry name" value="Ribosomal protein L6, alpha-beta domain"/>
    <property type="match status" value="2"/>
</dbReference>
<dbReference type="FunFam" id="3.90.930.12:FF:000001">
    <property type="entry name" value="50S ribosomal protein L6"/>
    <property type="match status" value="1"/>
</dbReference>
<evidence type="ECO:0000313" key="10">
    <source>
        <dbReference type="EMBL" id="AGQ20085.1"/>
    </source>
</evidence>
<evidence type="ECO:0000259" key="9">
    <source>
        <dbReference type="Pfam" id="PF00347"/>
    </source>
</evidence>
<dbReference type="PRINTS" id="PR00059">
    <property type="entry name" value="RIBOSOMALL6"/>
</dbReference>
<evidence type="ECO:0000256" key="2">
    <source>
        <dbReference type="ARBA" id="ARBA00022730"/>
    </source>
</evidence>
<evidence type="ECO:0000256" key="1">
    <source>
        <dbReference type="ARBA" id="ARBA00009356"/>
    </source>
</evidence>
<evidence type="ECO:0000256" key="5">
    <source>
        <dbReference type="ARBA" id="ARBA00023274"/>
    </source>
</evidence>
<keyword evidence="2 6" id="KW-0699">rRNA-binding</keyword>
<dbReference type="PANTHER" id="PTHR11655:SF14">
    <property type="entry name" value="LARGE RIBOSOMAL SUBUNIT PROTEIN UL6M"/>
    <property type="match status" value="1"/>
</dbReference>
<dbReference type="EMBL" id="KC811150">
    <property type="protein sequence ID" value="AGQ20085.1"/>
    <property type="molecule type" value="Genomic_DNA"/>
</dbReference>
<comment type="similarity">
    <text evidence="1 6 7">Belongs to the universal ribosomal protein uL6 family.</text>
</comment>
<dbReference type="InterPro" id="IPR002358">
    <property type="entry name" value="Ribosomal_uL6_CS"/>
</dbReference>
<keyword evidence="5 6" id="KW-0687">Ribonucleoprotein</keyword>